<dbReference type="Pfam" id="PF10288">
    <property type="entry name" value="CTU2"/>
    <property type="match status" value="1"/>
</dbReference>
<dbReference type="InterPro" id="IPR014729">
    <property type="entry name" value="Rossmann-like_a/b/a_fold"/>
</dbReference>
<dbReference type="GO" id="GO:0016783">
    <property type="term" value="F:sulfurtransferase activity"/>
    <property type="evidence" value="ECO:0007669"/>
    <property type="project" value="TreeGrafter"/>
</dbReference>
<dbReference type="GO" id="GO:0002143">
    <property type="term" value="P:tRNA wobble position uridine thiolation"/>
    <property type="evidence" value="ECO:0007669"/>
    <property type="project" value="TreeGrafter"/>
</dbReference>
<evidence type="ECO:0000256" key="3">
    <source>
        <dbReference type="HAMAP-Rule" id="MF_03054"/>
    </source>
</evidence>
<protein>
    <recommendedName>
        <fullName evidence="3">Cytoplasmic tRNA 2-thiolation protein 2</fullName>
    </recommendedName>
</protein>
<feature type="region of interest" description="Disordered" evidence="4">
    <location>
        <begin position="322"/>
        <end position="353"/>
    </location>
</feature>
<evidence type="ECO:0000256" key="2">
    <source>
        <dbReference type="ARBA" id="ARBA00022694"/>
    </source>
</evidence>
<evidence type="ECO:0000256" key="1">
    <source>
        <dbReference type="ARBA" id="ARBA00022490"/>
    </source>
</evidence>
<dbReference type="GO" id="GO:0005829">
    <property type="term" value="C:cytosol"/>
    <property type="evidence" value="ECO:0007669"/>
    <property type="project" value="TreeGrafter"/>
</dbReference>
<keyword evidence="1 3" id="KW-0963">Cytoplasm</keyword>
<dbReference type="PANTHER" id="PTHR20882">
    <property type="entry name" value="CYTOPLASMIC TRNA 2-THIOLATION PROTEIN 2"/>
    <property type="match status" value="1"/>
</dbReference>
<dbReference type="EMBL" id="JALJOR010000009">
    <property type="protein sequence ID" value="KAK9811502.1"/>
    <property type="molecule type" value="Genomic_DNA"/>
</dbReference>
<comment type="pathway">
    <text evidence="3">tRNA modification; 5-methoxycarbonylmethyl-2-thiouridine-tRNA biosynthesis.</text>
</comment>
<comment type="function">
    <text evidence="3">Plays a central role in 2-thiolation of mcm(5)S(2)U at tRNA wobble positions of tRNA(Lys), tRNA(Glu) and tRNA(Gln). May act by forming a heterodimer with NCS6/CTU1 that ligates sulfur from thiocarboxylated URM1 onto the uridine of tRNAs at wobble position.</text>
</comment>
<dbReference type="SUPFAM" id="SSF52402">
    <property type="entry name" value="Adenine nucleotide alpha hydrolases-like"/>
    <property type="match status" value="1"/>
</dbReference>
<dbReference type="InterPro" id="IPR019407">
    <property type="entry name" value="CTU2"/>
</dbReference>
<feature type="compositionally biased region" description="Low complexity" evidence="4">
    <location>
        <begin position="337"/>
        <end position="349"/>
    </location>
</feature>
<gene>
    <name evidence="5" type="ORF">WJX72_004896</name>
</gene>
<dbReference type="PANTHER" id="PTHR20882:SF14">
    <property type="entry name" value="CYTOPLASMIC TRNA 2-THIOLATION PROTEIN 2"/>
    <property type="match status" value="1"/>
</dbReference>
<comment type="similarity">
    <text evidence="3">Belongs to the CTU2/NCS2 family.</text>
</comment>
<reference evidence="5 6" key="1">
    <citation type="journal article" date="2024" name="Nat. Commun.">
        <title>Phylogenomics reveals the evolutionary origins of lichenization in chlorophyte algae.</title>
        <authorList>
            <person name="Puginier C."/>
            <person name="Libourel C."/>
            <person name="Otte J."/>
            <person name="Skaloud P."/>
            <person name="Haon M."/>
            <person name="Grisel S."/>
            <person name="Petersen M."/>
            <person name="Berrin J.G."/>
            <person name="Delaux P.M."/>
            <person name="Dal Grande F."/>
            <person name="Keller J."/>
        </authorList>
    </citation>
    <scope>NUCLEOTIDE SEQUENCE [LARGE SCALE GENOMIC DNA]</scope>
    <source>
        <strain evidence="5 6">SAG 2043</strain>
    </source>
</reference>
<accession>A0AAW1PRS9</accession>
<organism evidence="5 6">
    <name type="scientific">[Myrmecia] bisecta</name>
    <dbReference type="NCBI Taxonomy" id="41462"/>
    <lineage>
        <taxon>Eukaryota</taxon>
        <taxon>Viridiplantae</taxon>
        <taxon>Chlorophyta</taxon>
        <taxon>core chlorophytes</taxon>
        <taxon>Trebouxiophyceae</taxon>
        <taxon>Trebouxiales</taxon>
        <taxon>Trebouxiaceae</taxon>
        <taxon>Myrmecia</taxon>
    </lineage>
</organism>
<comment type="subcellular location">
    <subcellularLocation>
        <location evidence="3">Cytoplasm</location>
    </subcellularLocation>
</comment>
<evidence type="ECO:0000256" key="4">
    <source>
        <dbReference type="SAM" id="MobiDB-lite"/>
    </source>
</evidence>
<keyword evidence="6" id="KW-1185">Reference proteome</keyword>
<dbReference type="Proteomes" id="UP001489004">
    <property type="component" value="Unassembled WGS sequence"/>
</dbReference>
<proteinExistence type="inferred from homology"/>
<dbReference type="GO" id="GO:0000049">
    <property type="term" value="F:tRNA binding"/>
    <property type="evidence" value="ECO:0007669"/>
    <property type="project" value="InterPro"/>
</dbReference>
<evidence type="ECO:0000313" key="6">
    <source>
        <dbReference type="Proteomes" id="UP001489004"/>
    </source>
</evidence>
<sequence>MKCKTRHAEAAARQREPMCRTCLYAGLLNRFGKAVRMQGLVQKGDRVLVCVSGGIGSMSLLHFLSQLHNPHPDRLVSGKVHFELSVIHIEEGFAHGLSPEASAAAAEAVRAAVAACNPSAAFYCIPLDAVFAAHEQPAAALEASLAAQGPEPRSLHDWQRFVPRLQELLEAVTDPTGREDLIEHLREALLLTTAARLGCNRLAKGDCATRLAVRTVALSSKGCGFALPGCLQYVDARHGPQQPVSISPIRDLAVKELALMCHYQRVSLAPLPVLRRSPKASINALAEAFVANLQATVPSSVSTIVKTALKLQAFPWNAGLPVHNRRPAKESAPVDRPAAAQPAEPASSSGRPNSGANAFRLCAVCAAPMMLNELAGTATTQAVDQAGASTSGPLAQACCRSCRGQIMTQLAV</sequence>
<name>A0AAW1PRS9_9CHLO</name>
<dbReference type="GO" id="GO:0016779">
    <property type="term" value="F:nucleotidyltransferase activity"/>
    <property type="evidence" value="ECO:0007669"/>
    <property type="project" value="UniProtKB-UniRule"/>
</dbReference>
<dbReference type="AlphaFoldDB" id="A0AAW1PRS9"/>
<dbReference type="HAMAP" id="MF_03054">
    <property type="entry name" value="CTU2"/>
    <property type="match status" value="1"/>
</dbReference>
<comment type="caution">
    <text evidence="5">The sequence shown here is derived from an EMBL/GenBank/DDBJ whole genome shotgun (WGS) entry which is preliminary data.</text>
</comment>
<dbReference type="Gene3D" id="3.40.50.620">
    <property type="entry name" value="HUPs"/>
    <property type="match status" value="1"/>
</dbReference>
<dbReference type="GO" id="GO:0032447">
    <property type="term" value="P:protein urmylation"/>
    <property type="evidence" value="ECO:0007669"/>
    <property type="project" value="UniProtKB-UniRule"/>
</dbReference>
<keyword evidence="2 3" id="KW-0819">tRNA processing</keyword>
<evidence type="ECO:0000313" key="5">
    <source>
        <dbReference type="EMBL" id="KAK9811502.1"/>
    </source>
</evidence>